<dbReference type="Pfam" id="PF14613">
    <property type="entry name" value="HAM1_C"/>
    <property type="match status" value="1"/>
</dbReference>
<keyword evidence="5" id="KW-1185">Reference proteome</keyword>
<dbReference type="AlphaFoldDB" id="A0AAW0D6G5"/>
<protein>
    <submittedName>
        <fullName evidence="4">Uncharacterized protein</fullName>
    </submittedName>
</protein>
<feature type="domain" description="HAM1-like N-terminal" evidence="3">
    <location>
        <begin position="14"/>
        <end position="478"/>
    </location>
</feature>
<accession>A0AAW0D6G5</accession>
<evidence type="ECO:0000313" key="4">
    <source>
        <dbReference type="EMBL" id="KAK7045986.1"/>
    </source>
</evidence>
<dbReference type="InterPro" id="IPR027842">
    <property type="entry name" value="HAM1-like_C"/>
</dbReference>
<organism evidence="4 5">
    <name type="scientific">Paramarasmius palmivorus</name>
    <dbReference type="NCBI Taxonomy" id="297713"/>
    <lineage>
        <taxon>Eukaryota</taxon>
        <taxon>Fungi</taxon>
        <taxon>Dikarya</taxon>
        <taxon>Basidiomycota</taxon>
        <taxon>Agaricomycotina</taxon>
        <taxon>Agaricomycetes</taxon>
        <taxon>Agaricomycetidae</taxon>
        <taxon>Agaricales</taxon>
        <taxon>Marasmiineae</taxon>
        <taxon>Marasmiaceae</taxon>
        <taxon>Paramarasmius</taxon>
    </lineage>
</organism>
<feature type="region of interest" description="Disordered" evidence="1">
    <location>
        <begin position="194"/>
        <end position="258"/>
    </location>
</feature>
<evidence type="ECO:0000313" key="5">
    <source>
        <dbReference type="Proteomes" id="UP001383192"/>
    </source>
</evidence>
<sequence length="920" mass="101980">MSLPPAPKDISAHPAKGSVTDPVDKAAKDADVDRKLNLYTTILALRSSKLPTNAQLDSWLNYALTHSPVPTDKLSKEGRRMIQDVKDILGTLRLMIKRKNNDELIQEWIWSTRQVELGDIVNKDGSAPVEKDKAKADADKAVQHVRTLLHLLLTNSEARKLVTDFSVIGRDLLSKGLVKASEGIAPGEEKLRDVDEAHSGEQFVQGETKEEKLKREKDEKGASGMVKARLPGEAPPPTSDPAKAHAQAVAADPSKEGVSALKDHAKVEAGATDVSSTGEAKEAGEEVKKKGLVGRMIGGMRDGISSNVPQEHQDKAKEHYTRGKEFLTEEYFPEERRDQFIYRLKKVIIECQKHPDYQESLEWLISYIREYASHGRTIASSQTDTANSSVGNNTQLQETLAQLRVILERFANGKSLEQYIWDPINALIDDAKRDEELRAWWKEVGDWAEKVVKEPGYVLEERCERRGRELVDEGRVFYGAGNVDQSSVVPADKQKGAPILGTAAVVGPDGEMIAGKKPEERNKGIRGKYRDHFDLVFDGAGEWVKGVAEDDVNRRLGTDVQRLTKDLLFSDDGEGHLKFKKPLWNDVRSVILPVLIEKVGYIPIPRIEYTDEAFDLVVENLTLSGRNLFPNTVDIETHNWVKFSPYPTINKAQEANRHEFILTLGQIQADMRDVAFYFKKKSGAIKITDSGLADVVLGGEGMTVNVHLTNTSDPTTLFAVKSVQVKLDTLKFSIRDSKHDVLYKTLKPIMMGLVKKQIQKAVAGGVESGLGWIGEELVAVRDRMEEAQKKAGAGDVEGEAEQIGKIKAMQEVRVLSSPFSTNANRKLMREQAFKRKKDDTMSVTSGGASMQTSSSSQSQFKVVSNKRDSILAKEGNPAGWVNRQAEKERLIEKGDGKEGWRSNAFDVLVHEPATPAKTAA</sequence>
<dbReference type="GO" id="GO:0008289">
    <property type="term" value="F:lipid binding"/>
    <property type="evidence" value="ECO:0007669"/>
    <property type="project" value="InterPro"/>
</dbReference>
<reference evidence="4 5" key="1">
    <citation type="submission" date="2024-01" db="EMBL/GenBank/DDBJ databases">
        <title>A draft genome for a cacao thread blight-causing isolate of Paramarasmius palmivorus.</title>
        <authorList>
            <person name="Baruah I.K."/>
            <person name="Bukari Y."/>
            <person name="Amoako-Attah I."/>
            <person name="Meinhardt L.W."/>
            <person name="Bailey B.A."/>
            <person name="Cohen S.P."/>
        </authorList>
    </citation>
    <scope>NUCLEOTIDE SEQUENCE [LARGE SCALE GENOMIC DNA]</scope>
    <source>
        <strain evidence="4 5">GH-12</strain>
    </source>
</reference>
<name>A0AAW0D6G5_9AGAR</name>
<feature type="region of interest" description="Disordered" evidence="1">
    <location>
        <begin position="1"/>
        <end position="26"/>
    </location>
</feature>
<feature type="compositionally biased region" description="Basic and acidic residues" evidence="1">
    <location>
        <begin position="207"/>
        <end position="221"/>
    </location>
</feature>
<dbReference type="Gene3D" id="3.15.10.10">
    <property type="entry name" value="Bactericidal permeability-increasing protein, domain 1"/>
    <property type="match status" value="1"/>
</dbReference>
<proteinExistence type="predicted"/>
<feature type="domain" description="HAM1-like C-terminal" evidence="2">
    <location>
        <begin position="725"/>
        <end position="912"/>
    </location>
</feature>
<feature type="region of interest" description="Disordered" evidence="1">
    <location>
        <begin position="834"/>
        <end position="861"/>
    </location>
</feature>
<evidence type="ECO:0000259" key="3">
    <source>
        <dbReference type="Pfam" id="PF19343"/>
    </source>
</evidence>
<dbReference type="SUPFAM" id="SSF55394">
    <property type="entry name" value="Bactericidal permeability-increasing protein, BPI"/>
    <property type="match status" value="1"/>
</dbReference>
<dbReference type="Proteomes" id="UP001383192">
    <property type="component" value="Unassembled WGS sequence"/>
</dbReference>
<feature type="domain" description="HAM1-like N-terminal" evidence="3">
    <location>
        <begin position="525"/>
        <end position="712"/>
    </location>
</feature>
<dbReference type="EMBL" id="JAYKXP010000022">
    <property type="protein sequence ID" value="KAK7045986.1"/>
    <property type="molecule type" value="Genomic_DNA"/>
</dbReference>
<dbReference type="PANTHER" id="PTHR31138">
    <property type="entry name" value="CHROMOSOME 19, WHOLE GENOME SHOTGUN SEQUENCE"/>
    <property type="match status" value="1"/>
</dbReference>
<evidence type="ECO:0000256" key="1">
    <source>
        <dbReference type="SAM" id="MobiDB-lite"/>
    </source>
</evidence>
<evidence type="ECO:0000259" key="2">
    <source>
        <dbReference type="Pfam" id="PF14613"/>
    </source>
</evidence>
<dbReference type="InterPro" id="IPR045967">
    <property type="entry name" value="HAM1-like_N"/>
</dbReference>
<gene>
    <name evidence="4" type="ORF">VNI00_006981</name>
</gene>
<feature type="compositionally biased region" description="Low complexity" evidence="1">
    <location>
        <begin position="844"/>
        <end position="859"/>
    </location>
</feature>
<dbReference type="Pfam" id="PF19343">
    <property type="entry name" value="HAM1_N"/>
    <property type="match status" value="2"/>
</dbReference>
<dbReference type="InterPro" id="IPR017943">
    <property type="entry name" value="Bactericidal_perm-incr_a/b_dom"/>
</dbReference>
<comment type="caution">
    <text evidence="4">The sequence shown here is derived from an EMBL/GenBank/DDBJ whole genome shotgun (WGS) entry which is preliminary data.</text>
</comment>
<dbReference type="PANTHER" id="PTHR31138:SF1">
    <property type="entry name" value="PDZ DOMAIN-CONTAINING PROTEIN"/>
    <property type="match status" value="1"/>
</dbReference>